<evidence type="ECO:0000256" key="1">
    <source>
        <dbReference type="SAM" id="MobiDB-lite"/>
    </source>
</evidence>
<evidence type="ECO:0000313" key="2">
    <source>
        <dbReference type="EMBL" id="USQ14572.1"/>
    </source>
</evidence>
<gene>
    <name evidence="2" type="ORF">J2N86_04460</name>
</gene>
<name>A0ABY4YBS0_9GAMM</name>
<reference evidence="2" key="1">
    <citation type="submission" date="2021-03" db="EMBL/GenBank/DDBJ databases">
        <title>Legionella lytica PCM 2298.</title>
        <authorList>
            <person name="Koper P."/>
        </authorList>
    </citation>
    <scope>NUCLEOTIDE SEQUENCE</scope>
    <source>
        <strain evidence="2">PCM 2298</strain>
    </source>
</reference>
<proteinExistence type="predicted"/>
<accession>A0ABY4YBS0</accession>
<keyword evidence="3" id="KW-1185">Reference proteome</keyword>
<feature type="compositionally biased region" description="Basic and acidic residues" evidence="1">
    <location>
        <begin position="1186"/>
        <end position="1195"/>
    </location>
</feature>
<feature type="compositionally biased region" description="Polar residues" evidence="1">
    <location>
        <begin position="1157"/>
        <end position="1168"/>
    </location>
</feature>
<feature type="compositionally biased region" description="Basic and acidic residues" evidence="1">
    <location>
        <begin position="1134"/>
        <end position="1156"/>
    </location>
</feature>
<sequence>MAKNKELWNMLNNPQWASLDEPAKTKLLAAFDDLLAVDPKDTNKFMAAVAAHAETWDIFDDAEEWANSGFGLVHYDAWEYYESDDFLNPRDSFNFVKLHQEAAAQRVKLSLNTVDDRDVLLGIMQNNSDTLREYLAGIEPKIAVGAGWDPKKPSKDNVLTDEALVDIQQDAVARWVLLAIEDVDLDVLERLIAKTAFDFDDEIKALPGFPNEQAGLIERERIWGLVEERVRARQKELSVVAVFDDYTQYFNDLSDAEVLRMAPLLMADEANFRTDLPDDASPYSAHKGDLNSDDVNALREQLGERYLKLAVARRIQRGEALDQLFMADTDVAFRAELKKLFPAHAYIDQVATPQFMTECKKQMAAQMISVIAQEIRGHGEDFNELIALASQSDDAFKKVIKDRKTTDAALTEIFPGLDLTDETAKNQAKEQVSNMVDALFAGENREKMDEIRQLARTRAFERVVAFVAGVPGPGAHKSLVDAFSNMSVEAQEKLLLRNDRDQERMAIIKHLVNAQDISVLKHYMPEADEADLQAVLDSSAQRALSKQIQNPGIYKVLAARYPVDLTEEQIEEINATLARKDWNDEASYIQMVAEIKVICAVAGAEHEVAFNRAFGLADDGLTKNDTHGFAKAIHEHNKKYQELFNAYQDEDSAINKDFLGAMLALPLSQGTLPQKPEAFMALQRQVLNFADRELFIDVCVSMGSTGLTETAKKQFKASLDQAISPTLFHQMQADLVKNACTEQRPEEAIKAVSNVEKILAKMQQAQEKIGKHLDSAKFVFDVKEIHINNLHIREQEKKSKPGESLREKYAALAKNCDAKMDELRHDHARLKSMIDALPDSVEIAQATVGAKVEALKNKLQTQLAQIDQQLEKYGQIKERIEGPDGILDMIHRVKQRPYWFYNRAEITSGVVTRDELSALAIQEGGVNPDNSQRVAIDSQDPGAAAKFQLADPLGSSQVHYFDIVQKRPQTSDRSQIVTIESRFTYDTSKSVPTTATDRGIHRANAGCVTVEKFPDYQEGSPTDPVLLEKAKVDYAMVVATQLLATMDRPPSKDNPLRLRGANEEQLKYIWTALVVLGEKTPNMKFGPDAIRVVNDHIFNPKAQLGWGWSNFSKSSLYETVFKKHSESVNSAIEASKEHASDRLNRKGTPKSEEQMKETSQLYRSTVNTNREERVKTHGVSAETEAEQERRPSSHS</sequence>
<evidence type="ECO:0000313" key="3">
    <source>
        <dbReference type="Proteomes" id="UP001057474"/>
    </source>
</evidence>
<dbReference type="RefSeq" id="WP_252581169.1">
    <property type="nucleotide sequence ID" value="NZ_CP071527.1"/>
</dbReference>
<feature type="region of interest" description="Disordered" evidence="1">
    <location>
        <begin position="1132"/>
        <end position="1195"/>
    </location>
</feature>
<protein>
    <recommendedName>
        <fullName evidence="4">Interaptin</fullName>
    </recommendedName>
</protein>
<dbReference type="Proteomes" id="UP001057474">
    <property type="component" value="Chromosome"/>
</dbReference>
<organism evidence="2 3">
    <name type="scientific">Legionella lytica</name>
    <dbReference type="NCBI Taxonomy" id="96232"/>
    <lineage>
        <taxon>Bacteria</taxon>
        <taxon>Pseudomonadati</taxon>
        <taxon>Pseudomonadota</taxon>
        <taxon>Gammaproteobacteria</taxon>
        <taxon>Legionellales</taxon>
        <taxon>Legionellaceae</taxon>
        <taxon>Legionella</taxon>
    </lineage>
</organism>
<dbReference type="EMBL" id="CP071527">
    <property type="protein sequence ID" value="USQ14572.1"/>
    <property type="molecule type" value="Genomic_DNA"/>
</dbReference>
<evidence type="ECO:0008006" key="4">
    <source>
        <dbReference type="Google" id="ProtNLM"/>
    </source>
</evidence>